<dbReference type="OrthoDB" id="4735656at2"/>
<dbReference type="AlphaFoldDB" id="A0A1H8SLC4"/>
<feature type="compositionally biased region" description="Acidic residues" evidence="2">
    <location>
        <begin position="166"/>
        <end position="175"/>
    </location>
</feature>
<protein>
    <submittedName>
        <fullName evidence="4">Molybdopterin-guanine dinucleotide biosynthesis protein A</fullName>
    </submittedName>
</protein>
<name>A0A1H8SLC4_9PSEU</name>
<accession>A0A1H8SLC4</accession>
<feature type="region of interest" description="Disordered" evidence="2">
    <location>
        <begin position="160"/>
        <end position="181"/>
    </location>
</feature>
<evidence type="ECO:0000313" key="5">
    <source>
        <dbReference type="Proteomes" id="UP000198582"/>
    </source>
</evidence>
<evidence type="ECO:0000259" key="3">
    <source>
        <dbReference type="Pfam" id="PF12804"/>
    </source>
</evidence>
<evidence type="ECO:0000313" key="4">
    <source>
        <dbReference type="EMBL" id="SEO79164.1"/>
    </source>
</evidence>
<dbReference type="PANTHER" id="PTHR19136">
    <property type="entry name" value="MOLYBDENUM COFACTOR GUANYLYLTRANSFERASE"/>
    <property type="match status" value="1"/>
</dbReference>
<dbReference type="SUPFAM" id="SSF53448">
    <property type="entry name" value="Nucleotide-diphospho-sugar transferases"/>
    <property type="match status" value="1"/>
</dbReference>
<proteinExistence type="predicted"/>
<organism evidence="4 5">
    <name type="scientific">Amycolatopsis saalfeldensis</name>
    <dbReference type="NCBI Taxonomy" id="394193"/>
    <lineage>
        <taxon>Bacteria</taxon>
        <taxon>Bacillati</taxon>
        <taxon>Actinomycetota</taxon>
        <taxon>Actinomycetes</taxon>
        <taxon>Pseudonocardiales</taxon>
        <taxon>Pseudonocardiaceae</taxon>
        <taxon>Amycolatopsis</taxon>
    </lineage>
</organism>
<dbReference type="Proteomes" id="UP000198582">
    <property type="component" value="Unassembled WGS sequence"/>
</dbReference>
<evidence type="ECO:0000256" key="2">
    <source>
        <dbReference type="SAM" id="MobiDB-lite"/>
    </source>
</evidence>
<dbReference type="Gene3D" id="3.90.550.10">
    <property type="entry name" value="Spore Coat Polysaccharide Biosynthesis Protein SpsA, Chain A"/>
    <property type="match status" value="1"/>
</dbReference>
<keyword evidence="5" id="KW-1185">Reference proteome</keyword>
<dbReference type="InterPro" id="IPR029044">
    <property type="entry name" value="Nucleotide-diphossugar_trans"/>
</dbReference>
<dbReference type="PANTHER" id="PTHR19136:SF81">
    <property type="entry name" value="MOLYBDENUM COFACTOR GUANYLYLTRANSFERASE"/>
    <property type="match status" value="1"/>
</dbReference>
<dbReference type="STRING" id="394193.SAMN04489732_102168"/>
<evidence type="ECO:0000256" key="1">
    <source>
        <dbReference type="ARBA" id="ARBA00022679"/>
    </source>
</evidence>
<dbReference type="GO" id="GO:0016779">
    <property type="term" value="F:nucleotidyltransferase activity"/>
    <property type="evidence" value="ECO:0007669"/>
    <property type="project" value="TreeGrafter"/>
</dbReference>
<dbReference type="EMBL" id="FOEF01000002">
    <property type="protein sequence ID" value="SEO79164.1"/>
    <property type="molecule type" value="Genomic_DNA"/>
</dbReference>
<keyword evidence="1" id="KW-0808">Transferase</keyword>
<feature type="domain" description="MobA-like NTP transferase" evidence="3">
    <location>
        <begin position="5"/>
        <end position="153"/>
    </location>
</feature>
<reference evidence="4 5" key="1">
    <citation type="submission" date="2016-10" db="EMBL/GenBank/DDBJ databases">
        <authorList>
            <person name="de Groot N.N."/>
        </authorList>
    </citation>
    <scope>NUCLEOTIDE SEQUENCE [LARGE SCALE GENOMIC DNA]</scope>
    <source>
        <strain evidence="4 5">DSM 44993</strain>
    </source>
</reference>
<sequence>MPYAGIVLAGGAARRLSGVDKPGLVVGGSSLLSRAVAAVGGADPVVVVGPRRPGHDGVVWTREPVPGTGPVAALAAGLALVAGDGVVVVLAADLPGVRKSTVDRLRAALADADGAVLVDAAGERQWLLGAWRLAALRQAIPEPPENASLRRALGGLSLVDVPAEPGESDDIDTPADLERHR</sequence>
<dbReference type="RefSeq" id="WP_091613364.1">
    <property type="nucleotide sequence ID" value="NZ_FOEF01000002.1"/>
</dbReference>
<dbReference type="Pfam" id="PF12804">
    <property type="entry name" value="NTP_transf_3"/>
    <property type="match status" value="1"/>
</dbReference>
<dbReference type="InterPro" id="IPR025877">
    <property type="entry name" value="MobA-like_NTP_Trfase"/>
</dbReference>
<gene>
    <name evidence="4" type="ORF">SAMN04489732_102168</name>
</gene>